<sequence>MRSQSISAGESPSQISLPQSENHKPSRNSNSSAVTPKRETGGFALLDSLLRHGVEYIFGYPGGAILPIYDDLYKVEETGRIKHILVRHEQGASHAADGYARATGKVGVCFGTSGPGATNLVTGIATAYMDSIPMIVVTGQVPRAAIGTDAFQETDIYGITLPIVKHSYVVRDPKDMARIVAEAFHIASTGRPGPVLIDVPKDVALEEFDYVPVAPGSVKLPGYRPTVKGNPRQINAAIQLIRESRRPLLYVGGGAIAANAHAEVKHLAELFNIPVTTTLMGIGAFDEHHPLSLGMLGMHGTAYANFAVTDCDLLICVGARFDDRVTGKLDEFASHAKVIHIDIDPAEVGKNRVPEVPIVGDVKSVLTDLLRRCQDAKGKSIPDQNQEWLNLINRWKKDYPLVVPHHADSISPQEVIVEVGSQAPNAFYTTDVGQHQMWAAQFLKNGPRRWISSAGLGTMGFGVPAAMGVKVAFPDEEVICISGDASFQMCLQELGTLAQYGINVKTVILNNGWQGMVRQWQEAFYGQRYSCSNMEVGMPDIELLAQAYGIKGMVISKREELADKIAEMLAHNGPVIVNVHVTRDENCYPMVAPGKSNAQMFGLPKPAPTTADEPVHCSHCGTKNPSSHNFCAECGNKL</sequence>
<dbReference type="PANTHER" id="PTHR18968:SF13">
    <property type="entry name" value="ACETOLACTATE SYNTHASE CATALYTIC SUBUNIT, MITOCHONDRIAL"/>
    <property type="match status" value="1"/>
</dbReference>
<protein>
    <recommendedName>
        <fullName evidence="4 12">Acetolactate synthase</fullName>
        <ecNumber evidence="4 12">2.2.1.6</ecNumber>
    </recommendedName>
</protein>
<name>A0A926WEN9_9NOST</name>
<dbReference type="Gene3D" id="3.40.50.1220">
    <property type="entry name" value="TPP-binding domain"/>
    <property type="match status" value="1"/>
</dbReference>
<dbReference type="InterPro" id="IPR039368">
    <property type="entry name" value="AHAS_TPP"/>
</dbReference>
<evidence type="ECO:0000256" key="7">
    <source>
        <dbReference type="ARBA" id="ARBA00022723"/>
    </source>
</evidence>
<comment type="caution">
    <text evidence="18">The sequence shown here is derived from an EMBL/GenBank/DDBJ whole genome shotgun (WGS) entry which is preliminary data.</text>
</comment>
<dbReference type="Proteomes" id="UP000662185">
    <property type="component" value="Unassembled WGS sequence"/>
</dbReference>
<keyword evidence="7 12" id="KW-0479">Metal-binding</keyword>
<feature type="domain" description="Thiamine pyrophosphate enzyme TPP-binding" evidence="15">
    <location>
        <begin position="431"/>
        <end position="579"/>
    </location>
</feature>
<dbReference type="InterPro" id="IPR026870">
    <property type="entry name" value="Zinc_ribbon_dom"/>
</dbReference>
<evidence type="ECO:0000256" key="9">
    <source>
        <dbReference type="ARBA" id="ARBA00023052"/>
    </source>
</evidence>
<evidence type="ECO:0000256" key="13">
    <source>
        <dbReference type="SAM" id="MobiDB-lite"/>
    </source>
</evidence>
<dbReference type="InterPro" id="IPR045229">
    <property type="entry name" value="TPP_enz"/>
</dbReference>
<dbReference type="EC" id="2.2.1.6" evidence="4 12"/>
<dbReference type="PANTHER" id="PTHR18968">
    <property type="entry name" value="THIAMINE PYROPHOSPHATE ENZYMES"/>
    <property type="match status" value="1"/>
</dbReference>
<dbReference type="Gene3D" id="3.40.50.970">
    <property type="match status" value="2"/>
</dbReference>
<evidence type="ECO:0000256" key="10">
    <source>
        <dbReference type="ARBA" id="ARBA00023304"/>
    </source>
</evidence>
<comment type="cofactor">
    <cofactor evidence="12">
        <name>thiamine diphosphate</name>
        <dbReference type="ChEBI" id="CHEBI:58937"/>
    </cofactor>
    <text evidence="12">Binds 1 thiamine pyrophosphate per subunit.</text>
</comment>
<dbReference type="AlphaFoldDB" id="A0A926WEN9"/>
<evidence type="ECO:0000256" key="6">
    <source>
        <dbReference type="ARBA" id="ARBA00022679"/>
    </source>
</evidence>
<dbReference type="InterPro" id="IPR029035">
    <property type="entry name" value="DHS-like_NAD/FAD-binding_dom"/>
</dbReference>
<dbReference type="InterPro" id="IPR011766">
    <property type="entry name" value="TPP_enzyme_TPP-bd"/>
</dbReference>
<feature type="domain" description="Zinc-ribbon" evidence="17">
    <location>
        <begin position="616"/>
        <end position="638"/>
    </location>
</feature>
<dbReference type="NCBIfam" id="NF005651">
    <property type="entry name" value="PRK07418.1"/>
    <property type="match status" value="1"/>
</dbReference>
<comment type="pathway">
    <text evidence="2 12">Amino-acid biosynthesis; L-valine biosynthesis; L-valine from pyruvate: step 1/4.</text>
</comment>
<organism evidence="18 19">
    <name type="scientific">Anabaena sphaerica FACHB-251</name>
    <dbReference type="NCBI Taxonomy" id="2692883"/>
    <lineage>
        <taxon>Bacteria</taxon>
        <taxon>Bacillati</taxon>
        <taxon>Cyanobacteriota</taxon>
        <taxon>Cyanophyceae</taxon>
        <taxon>Nostocales</taxon>
        <taxon>Nostocaceae</taxon>
        <taxon>Anabaena</taxon>
    </lineage>
</organism>
<evidence type="ECO:0000256" key="2">
    <source>
        <dbReference type="ARBA" id="ARBA00005025"/>
    </source>
</evidence>
<dbReference type="EMBL" id="JACJQU010000002">
    <property type="protein sequence ID" value="MBD2292735.1"/>
    <property type="molecule type" value="Genomic_DNA"/>
</dbReference>
<dbReference type="GO" id="GO:0009097">
    <property type="term" value="P:isoleucine biosynthetic process"/>
    <property type="evidence" value="ECO:0007669"/>
    <property type="project" value="TreeGrafter"/>
</dbReference>
<keyword evidence="19" id="KW-1185">Reference proteome</keyword>
<evidence type="ECO:0000256" key="8">
    <source>
        <dbReference type="ARBA" id="ARBA00022842"/>
    </source>
</evidence>
<evidence type="ECO:0000256" key="3">
    <source>
        <dbReference type="ARBA" id="ARBA00007812"/>
    </source>
</evidence>
<dbReference type="Pfam" id="PF02776">
    <property type="entry name" value="TPP_enzyme_N"/>
    <property type="match status" value="1"/>
</dbReference>
<dbReference type="CDD" id="cd07035">
    <property type="entry name" value="TPP_PYR_POX_like"/>
    <property type="match status" value="1"/>
</dbReference>
<accession>A0A926WEN9</accession>
<dbReference type="SUPFAM" id="SSF52467">
    <property type="entry name" value="DHS-like NAD/FAD-binding domain"/>
    <property type="match status" value="1"/>
</dbReference>
<proteinExistence type="inferred from homology"/>
<dbReference type="InterPro" id="IPR012001">
    <property type="entry name" value="Thiamin_PyroP_enz_TPP-bd_dom"/>
</dbReference>
<dbReference type="GO" id="GO:0050660">
    <property type="term" value="F:flavin adenine dinucleotide binding"/>
    <property type="evidence" value="ECO:0007669"/>
    <property type="project" value="InterPro"/>
</dbReference>
<dbReference type="Pfam" id="PF00205">
    <property type="entry name" value="TPP_enzyme_M"/>
    <property type="match status" value="1"/>
</dbReference>
<evidence type="ECO:0000256" key="11">
    <source>
        <dbReference type="ARBA" id="ARBA00048670"/>
    </source>
</evidence>
<dbReference type="InterPro" id="IPR029061">
    <property type="entry name" value="THDP-binding"/>
</dbReference>
<evidence type="ECO:0000259" key="15">
    <source>
        <dbReference type="Pfam" id="PF02775"/>
    </source>
</evidence>
<evidence type="ECO:0000259" key="17">
    <source>
        <dbReference type="Pfam" id="PF13240"/>
    </source>
</evidence>
<dbReference type="FunFam" id="3.40.50.970:FF:000007">
    <property type="entry name" value="Acetolactate synthase"/>
    <property type="match status" value="1"/>
</dbReference>
<keyword evidence="10 12" id="KW-0100">Branched-chain amino acid biosynthesis</keyword>
<dbReference type="PROSITE" id="PS00187">
    <property type="entry name" value="TPP_ENZYMES"/>
    <property type="match status" value="1"/>
</dbReference>
<evidence type="ECO:0000313" key="19">
    <source>
        <dbReference type="Proteomes" id="UP000662185"/>
    </source>
</evidence>
<dbReference type="GO" id="GO:0009099">
    <property type="term" value="P:L-valine biosynthetic process"/>
    <property type="evidence" value="ECO:0007669"/>
    <property type="project" value="TreeGrafter"/>
</dbReference>
<feature type="compositionally biased region" description="Polar residues" evidence="13">
    <location>
        <begin position="1"/>
        <end position="20"/>
    </location>
</feature>
<dbReference type="RefSeq" id="WP_190557441.1">
    <property type="nucleotide sequence ID" value="NZ_JACJQU010000002.1"/>
</dbReference>
<keyword evidence="5 12" id="KW-0028">Amino-acid biosynthesis</keyword>
<dbReference type="CDD" id="cd02015">
    <property type="entry name" value="TPP_AHAS"/>
    <property type="match status" value="1"/>
</dbReference>
<dbReference type="GO" id="GO:0030976">
    <property type="term" value="F:thiamine pyrophosphate binding"/>
    <property type="evidence" value="ECO:0007669"/>
    <property type="project" value="UniProtKB-UniRule"/>
</dbReference>
<evidence type="ECO:0000256" key="1">
    <source>
        <dbReference type="ARBA" id="ARBA00004974"/>
    </source>
</evidence>
<dbReference type="InterPro" id="IPR000399">
    <property type="entry name" value="TPP-bd_CS"/>
</dbReference>
<dbReference type="GO" id="GO:0005948">
    <property type="term" value="C:acetolactate synthase complex"/>
    <property type="evidence" value="ECO:0007669"/>
    <property type="project" value="TreeGrafter"/>
</dbReference>
<gene>
    <name evidence="18" type="primary">ilvB</name>
    <name evidence="18" type="ORF">H6G06_04355</name>
</gene>
<comment type="cofactor">
    <cofactor evidence="12">
        <name>Mg(2+)</name>
        <dbReference type="ChEBI" id="CHEBI:18420"/>
    </cofactor>
    <text evidence="12">Binds 1 Mg(2+) ion per subunit.</text>
</comment>
<keyword evidence="9 12" id="KW-0786">Thiamine pyrophosphate</keyword>
<evidence type="ECO:0000256" key="5">
    <source>
        <dbReference type="ARBA" id="ARBA00022605"/>
    </source>
</evidence>
<dbReference type="GO" id="GO:0000287">
    <property type="term" value="F:magnesium ion binding"/>
    <property type="evidence" value="ECO:0007669"/>
    <property type="project" value="UniProtKB-UniRule"/>
</dbReference>
<comment type="pathway">
    <text evidence="1 12">Amino-acid biosynthesis; L-isoleucine biosynthesis; L-isoleucine from 2-oxobutanoate: step 1/4.</text>
</comment>
<evidence type="ECO:0000259" key="14">
    <source>
        <dbReference type="Pfam" id="PF00205"/>
    </source>
</evidence>
<dbReference type="Pfam" id="PF02775">
    <property type="entry name" value="TPP_enzyme_C"/>
    <property type="match status" value="1"/>
</dbReference>
<evidence type="ECO:0000256" key="12">
    <source>
        <dbReference type="RuleBase" id="RU003591"/>
    </source>
</evidence>
<feature type="domain" description="Thiamine pyrophosphate enzyme N-terminal TPP-binding" evidence="16">
    <location>
        <begin position="40"/>
        <end position="157"/>
    </location>
</feature>
<dbReference type="Pfam" id="PF13240">
    <property type="entry name" value="Zn_Ribbon_1"/>
    <property type="match status" value="1"/>
</dbReference>
<feature type="domain" description="Thiamine pyrophosphate enzyme central" evidence="14">
    <location>
        <begin position="234"/>
        <end position="369"/>
    </location>
</feature>
<reference evidence="19" key="1">
    <citation type="journal article" date="2020" name="ISME J.">
        <title>Comparative genomics reveals insights into cyanobacterial evolution and habitat adaptation.</title>
        <authorList>
            <person name="Chen M.Y."/>
            <person name="Teng W.K."/>
            <person name="Zhao L."/>
            <person name="Hu C.X."/>
            <person name="Zhou Y.K."/>
            <person name="Han B.P."/>
            <person name="Song L.R."/>
            <person name="Shu W.S."/>
        </authorList>
    </citation>
    <scope>NUCLEOTIDE SEQUENCE [LARGE SCALE GENOMIC DNA]</scope>
    <source>
        <strain evidence="19">FACHB-251</strain>
    </source>
</reference>
<keyword evidence="6 12" id="KW-0808">Transferase</keyword>
<feature type="region of interest" description="Disordered" evidence="13">
    <location>
        <begin position="1"/>
        <end position="37"/>
    </location>
</feature>
<dbReference type="FunFam" id="3.40.50.1220:FF:000008">
    <property type="entry name" value="Acetolactate synthase"/>
    <property type="match status" value="1"/>
</dbReference>
<dbReference type="InterPro" id="IPR012846">
    <property type="entry name" value="Acetolactate_synth_lsu"/>
</dbReference>
<evidence type="ECO:0000259" key="16">
    <source>
        <dbReference type="Pfam" id="PF02776"/>
    </source>
</evidence>
<dbReference type="SUPFAM" id="SSF52518">
    <property type="entry name" value="Thiamin diphosphate-binding fold (THDP-binding)"/>
    <property type="match status" value="2"/>
</dbReference>
<evidence type="ECO:0000256" key="4">
    <source>
        <dbReference type="ARBA" id="ARBA00013145"/>
    </source>
</evidence>
<dbReference type="GO" id="GO:0003984">
    <property type="term" value="F:acetolactate synthase activity"/>
    <property type="evidence" value="ECO:0007669"/>
    <property type="project" value="UniProtKB-EC"/>
</dbReference>
<comment type="similarity">
    <text evidence="3 12">Belongs to the TPP enzyme family.</text>
</comment>
<dbReference type="InterPro" id="IPR012000">
    <property type="entry name" value="Thiamin_PyroP_enz_cen_dom"/>
</dbReference>
<evidence type="ECO:0000313" key="18">
    <source>
        <dbReference type="EMBL" id="MBD2292735.1"/>
    </source>
</evidence>
<keyword evidence="8 12" id="KW-0460">Magnesium</keyword>
<dbReference type="NCBIfam" id="TIGR00118">
    <property type="entry name" value="acolac_lg"/>
    <property type="match status" value="1"/>
</dbReference>
<comment type="catalytic activity">
    <reaction evidence="11 12">
        <text>2 pyruvate + H(+) = (2S)-2-acetolactate + CO2</text>
        <dbReference type="Rhea" id="RHEA:25249"/>
        <dbReference type="ChEBI" id="CHEBI:15361"/>
        <dbReference type="ChEBI" id="CHEBI:15378"/>
        <dbReference type="ChEBI" id="CHEBI:16526"/>
        <dbReference type="ChEBI" id="CHEBI:58476"/>
        <dbReference type="EC" id="2.2.1.6"/>
    </reaction>
</comment>